<dbReference type="InterPro" id="IPR008764">
    <property type="entry name" value="Peptidase_U57"/>
</dbReference>
<dbReference type="STRING" id="36849.OXPF_16490"/>
<organism evidence="1 2">
    <name type="scientific">Oxobacter pfennigii</name>
    <dbReference type="NCBI Taxonomy" id="36849"/>
    <lineage>
        <taxon>Bacteria</taxon>
        <taxon>Bacillati</taxon>
        <taxon>Bacillota</taxon>
        <taxon>Clostridia</taxon>
        <taxon>Eubacteriales</taxon>
        <taxon>Clostridiaceae</taxon>
        <taxon>Oxobacter</taxon>
    </lineage>
</organism>
<proteinExistence type="predicted"/>
<evidence type="ECO:0000313" key="1">
    <source>
        <dbReference type="EMBL" id="KPU44566.1"/>
    </source>
</evidence>
<gene>
    <name evidence="1" type="primary">yabG</name>
    <name evidence="1" type="ORF">OXPF_16490</name>
</gene>
<keyword evidence="1" id="KW-0645">Protease</keyword>
<evidence type="ECO:0000313" key="2">
    <source>
        <dbReference type="Proteomes" id="UP000050326"/>
    </source>
</evidence>
<dbReference type="GO" id="GO:0006508">
    <property type="term" value="P:proteolysis"/>
    <property type="evidence" value="ECO:0007669"/>
    <property type="project" value="UniProtKB-KW"/>
</dbReference>
<dbReference type="Pfam" id="PF05582">
    <property type="entry name" value="Peptidase_U57"/>
    <property type="match status" value="1"/>
</dbReference>
<dbReference type="AlphaFoldDB" id="A0A0P8X185"/>
<dbReference type="NCBIfam" id="TIGR02855">
    <property type="entry name" value="spore_yabG"/>
    <property type="match status" value="1"/>
</dbReference>
<protein>
    <submittedName>
        <fullName evidence="1">Sporulation-specific protease YabG</fullName>
        <ecNumber evidence="1">3.4.-.-</ecNumber>
    </submittedName>
</protein>
<dbReference type="PATRIC" id="fig|36849.3.peg.1741"/>
<reference evidence="1 2" key="1">
    <citation type="submission" date="2015-09" db="EMBL/GenBank/DDBJ databases">
        <title>Genome sequence of Oxobacter pfennigii DSM 3222.</title>
        <authorList>
            <person name="Poehlein A."/>
            <person name="Bengelsdorf F.R."/>
            <person name="Schiel-Bengelsdorf B."/>
            <person name="Duerre P."/>
            <person name="Daniel R."/>
        </authorList>
    </citation>
    <scope>NUCLEOTIDE SEQUENCE [LARGE SCALE GENOMIC DNA]</scope>
    <source>
        <strain evidence="1 2">DSM 3222</strain>
    </source>
</reference>
<keyword evidence="1" id="KW-0378">Hydrolase</keyword>
<dbReference type="EC" id="3.4.-.-" evidence="1"/>
<keyword evidence="2" id="KW-1185">Reference proteome</keyword>
<dbReference type="OrthoDB" id="9785306at2"/>
<dbReference type="Proteomes" id="UP000050326">
    <property type="component" value="Unassembled WGS sequence"/>
</dbReference>
<accession>A0A0P8X185</accession>
<comment type="caution">
    <text evidence="1">The sequence shown here is derived from an EMBL/GenBank/DDBJ whole genome shotgun (WGS) entry which is preliminary data.</text>
</comment>
<dbReference type="EMBL" id="LKET01000029">
    <property type="protein sequence ID" value="KPU44566.1"/>
    <property type="molecule type" value="Genomic_DNA"/>
</dbReference>
<dbReference type="PIRSF" id="PIRSF011575">
    <property type="entry name" value="YabG"/>
    <property type="match status" value="1"/>
</dbReference>
<name>A0A0P8X185_9CLOT</name>
<dbReference type="RefSeq" id="WP_054874717.1">
    <property type="nucleotide sequence ID" value="NZ_LKET01000029.1"/>
</dbReference>
<dbReference type="GO" id="GO:0008233">
    <property type="term" value="F:peptidase activity"/>
    <property type="evidence" value="ECO:0007669"/>
    <property type="project" value="UniProtKB-KW"/>
</dbReference>
<sequence length="287" mass="32124">MPAFNIGDIVVRKSYGGDVYFKITDIVKVNCEEDRVILKGLDHRLIADAPPSDLKLPDLEDVNSDKLIYSKRVNKNVKRILSDRRSMGIKDKRGFRDDETFGRSGRILHIDADEEYLNTCIKTYKQLNLEVTPKLIAEASQPEIILDLLNEVKPDILVLTGHDGMLKGQNNYTSLDSYRSSRFFVEAVKVARSYDPSLDDLVIFAGACQSFYEAIIEAGANYASSPHRVLIHALDPVFICEKVAYTGINKVLTIQEAISNTITGIKGIGGLETRGKYRQGFPKSLYS</sequence>